<gene>
    <name evidence="1" type="ORF">PYW08_012869</name>
</gene>
<protein>
    <submittedName>
        <fullName evidence="1">Uncharacterized protein</fullName>
    </submittedName>
</protein>
<organism evidence="1 2">
    <name type="scientific">Mythimna loreyi</name>
    <dbReference type="NCBI Taxonomy" id="667449"/>
    <lineage>
        <taxon>Eukaryota</taxon>
        <taxon>Metazoa</taxon>
        <taxon>Ecdysozoa</taxon>
        <taxon>Arthropoda</taxon>
        <taxon>Hexapoda</taxon>
        <taxon>Insecta</taxon>
        <taxon>Pterygota</taxon>
        <taxon>Neoptera</taxon>
        <taxon>Endopterygota</taxon>
        <taxon>Lepidoptera</taxon>
        <taxon>Glossata</taxon>
        <taxon>Ditrysia</taxon>
        <taxon>Noctuoidea</taxon>
        <taxon>Noctuidae</taxon>
        <taxon>Noctuinae</taxon>
        <taxon>Hadenini</taxon>
        <taxon>Mythimna</taxon>
    </lineage>
</organism>
<evidence type="ECO:0000313" key="2">
    <source>
        <dbReference type="Proteomes" id="UP001231649"/>
    </source>
</evidence>
<dbReference type="Proteomes" id="UP001231649">
    <property type="component" value="Chromosome 31"/>
</dbReference>
<name>A0ACC2Q1Z2_9NEOP</name>
<comment type="caution">
    <text evidence="1">The sequence shown here is derived from an EMBL/GenBank/DDBJ whole genome shotgun (WGS) entry which is preliminary data.</text>
</comment>
<dbReference type="EMBL" id="CM056807">
    <property type="protein sequence ID" value="KAJ8705823.1"/>
    <property type="molecule type" value="Genomic_DNA"/>
</dbReference>
<sequence>MDFSTICRTCIKSVDNIGFNPIFLSEETRETVSSAFYSCTGVQVKYNDGLPQNMCTACMIQFNNTLKFRKQCQQAEIQLLKVKNETIPEGQPLKQLTSSRKSDGQNFTNFKLDFRSIKSIPVENDTDTFIPVTYFGNRNKSVSLLRSKNIKYIDVEINTAENSDVEFFNDTIAYSNEEEIFKTEKNHFLNPEDYNFENDVKQNCTDALSDIELYVSDKINSNNIENKNVDVPYIIKETASKKTLRVVCKFCQKELSIRSIDSHMMRRHPGADERKVKCELCDKYVMKDKLNRHRVMMHGSVGVRCGYCKSEFNTKDALVVHVANCSAKIRKRKVNDSGRVLAECDVCKMTMQKASLSKHKAVKHAGLRPVCEHCGKSFGSKFRLNEHCRAKHGYEKFRCRYCEFRSAGIMAMRNHERRHRGEKPFVCEACGAKFHAAYLLMQHKHSHRTEKLVKCELCPASFKARNNLHMHKLTCHSKSYYSCSQCARTYKCRHYALKHARVAHSAHDAALLVKLMTQ</sequence>
<proteinExistence type="predicted"/>
<evidence type="ECO:0000313" key="1">
    <source>
        <dbReference type="EMBL" id="KAJ8705823.1"/>
    </source>
</evidence>
<accession>A0ACC2Q1Z2</accession>
<reference evidence="1" key="1">
    <citation type="submission" date="2023-03" db="EMBL/GenBank/DDBJ databases">
        <title>Chromosome-level genomes of two armyworms, Mythimna separata and Mythimna loreyi, provide insights into the biosynthesis and reception of sex pheromones.</title>
        <authorList>
            <person name="Zhao H."/>
        </authorList>
    </citation>
    <scope>NUCLEOTIDE SEQUENCE</scope>
    <source>
        <strain evidence="1">BeijingLab</strain>
    </source>
</reference>
<keyword evidence="2" id="KW-1185">Reference proteome</keyword>